<dbReference type="PANTHER" id="PTHR15688:SF1">
    <property type="entry name" value="KINETOCHORE-ASSOCIATED PROTEIN 1"/>
    <property type="match status" value="1"/>
</dbReference>
<dbReference type="InterPro" id="IPR055405">
    <property type="entry name" value="ARM_KNTC1_3rd"/>
</dbReference>
<evidence type="ECO:0000259" key="1">
    <source>
        <dbReference type="Pfam" id="PF24515"/>
    </source>
</evidence>
<dbReference type="EMBL" id="CATNWA010008973">
    <property type="protein sequence ID" value="CAI9557210.1"/>
    <property type="molecule type" value="Genomic_DNA"/>
</dbReference>
<accession>A0ABN9CAV4</accession>
<reference evidence="2" key="1">
    <citation type="submission" date="2023-05" db="EMBL/GenBank/DDBJ databases">
        <authorList>
            <person name="Stuckert A."/>
        </authorList>
    </citation>
    <scope>NUCLEOTIDE SEQUENCE</scope>
</reference>
<feature type="non-terminal residue" evidence="2">
    <location>
        <position position="125"/>
    </location>
</feature>
<organism evidence="2 3">
    <name type="scientific">Staurois parvus</name>
    <dbReference type="NCBI Taxonomy" id="386267"/>
    <lineage>
        <taxon>Eukaryota</taxon>
        <taxon>Metazoa</taxon>
        <taxon>Chordata</taxon>
        <taxon>Craniata</taxon>
        <taxon>Vertebrata</taxon>
        <taxon>Euteleostomi</taxon>
        <taxon>Amphibia</taxon>
        <taxon>Batrachia</taxon>
        <taxon>Anura</taxon>
        <taxon>Neobatrachia</taxon>
        <taxon>Ranoidea</taxon>
        <taxon>Ranidae</taxon>
        <taxon>Staurois</taxon>
    </lineage>
</organism>
<feature type="domain" description="KNTC1 third ARM-repeats" evidence="1">
    <location>
        <begin position="21"/>
        <end position="125"/>
    </location>
</feature>
<dbReference type="InterPro" id="IPR052802">
    <property type="entry name" value="KNTC1"/>
</dbReference>
<name>A0ABN9CAV4_9NEOB</name>
<proteinExistence type="predicted"/>
<protein>
    <recommendedName>
        <fullName evidence="1">KNTC1 third ARM-repeats domain-containing protein</fullName>
    </recommendedName>
</protein>
<dbReference type="PANTHER" id="PTHR15688">
    <property type="entry name" value="KINETOCHORE-ASSOCIATED PROTEIN 1"/>
    <property type="match status" value="1"/>
</dbReference>
<evidence type="ECO:0000313" key="3">
    <source>
        <dbReference type="Proteomes" id="UP001162483"/>
    </source>
</evidence>
<keyword evidence="3" id="KW-1185">Reference proteome</keyword>
<gene>
    <name evidence="2" type="ORF">SPARVUS_LOCUS4666361</name>
</gene>
<evidence type="ECO:0000313" key="2">
    <source>
        <dbReference type="EMBL" id="CAI9557210.1"/>
    </source>
</evidence>
<sequence length="125" mass="14281">MAETKTFISTIGEKTKILITDTSMSLLHKVFNCRIVDCNLALGYCTLLPKTEVFKKLWDVINNTWQNYNKILAVAVVGAQLTFICHENEERKKFQELVTDAEWGIELSSYGISFQSAFRQGPQQK</sequence>
<dbReference type="Pfam" id="PF24515">
    <property type="entry name" value="ARM_KNTC1_3rd"/>
    <property type="match status" value="1"/>
</dbReference>
<comment type="caution">
    <text evidence="2">The sequence shown here is derived from an EMBL/GenBank/DDBJ whole genome shotgun (WGS) entry which is preliminary data.</text>
</comment>
<dbReference type="Proteomes" id="UP001162483">
    <property type="component" value="Unassembled WGS sequence"/>
</dbReference>